<dbReference type="InterPro" id="IPR009057">
    <property type="entry name" value="Homeodomain-like_sf"/>
</dbReference>
<feature type="region of interest" description="Disordered" evidence="5">
    <location>
        <begin position="317"/>
        <end position="342"/>
    </location>
</feature>
<evidence type="ECO:0000256" key="4">
    <source>
        <dbReference type="ARBA" id="ARBA00023242"/>
    </source>
</evidence>
<dbReference type="GO" id="GO:0033993">
    <property type="term" value="P:response to lipid"/>
    <property type="evidence" value="ECO:0007669"/>
    <property type="project" value="UniProtKB-ARBA"/>
</dbReference>
<name>A0A1C1CS51_9EURO</name>
<evidence type="ECO:0000259" key="6">
    <source>
        <dbReference type="PROSITE" id="PS50090"/>
    </source>
</evidence>
<evidence type="ECO:0000256" key="5">
    <source>
        <dbReference type="SAM" id="MobiDB-lite"/>
    </source>
</evidence>
<dbReference type="PROSITE" id="PS50090">
    <property type="entry name" value="MYB_LIKE"/>
    <property type="match status" value="2"/>
</dbReference>
<dbReference type="SMART" id="SM00717">
    <property type="entry name" value="SANT"/>
    <property type="match status" value="2"/>
</dbReference>
<evidence type="ECO:0000256" key="2">
    <source>
        <dbReference type="ARBA" id="ARBA00022737"/>
    </source>
</evidence>
<feature type="domain" description="HTH myb-type" evidence="7">
    <location>
        <begin position="58"/>
        <end position="108"/>
    </location>
</feature>
<dbReference type="GO" id="GO:1902584">
    <property type="term" value="P:positive regulation of response to water deprivation"/>
    <property type="evidence" value="ECO:0007669"/>
    <property type="project" value="UniProtKB-ARBA"/>
</dbReference>
<dbReference type="GO" id="GO:1902806">
    <property type="term" value="P:regulation of cell cycle G1/S phase transition"/>
    <property type="evidence" value="ECO:0007669"/>
    <property type="project" value="UniProtKB-ARBA"/>
</dbReference>
<accession>A0A1C1CS51</accession>
<feature type="compositionally biased region" description="Polar residues" evidence="5">
    <location>
        <begin position="377"/>
        <end position="400"/>
    </location>
</feature>
<dbReference type="VEuPathDB" id="FungiDB:CLCR_08684"/>
<dbReference type="InterPro" id="IPR017930">
    <property type="entry name" value="Myb_dom"/>
</dbReference>
<comment type="subcellular location">
    <subcellularLocation>
        <location evidence="1">Nucleus</location>
    </subcellularLocation>
</comment>
<dbReference type="GO" id="GO:0005634">
    <property type="term" value="C:nucleus"/>
    <property type="evidence" value="ECO:0007669"/>
    <property type="project" value="UniProtKB-SubCell"/>
</dbReference>
<dbReference type="Gene3D" id="1.10.10.60">
    <property type="entry name" value="Homeodomain-like"/>
    <property type="match status" value="2"/>
</dbReference>
<reference evidence="9" key="1">
    <citation type="submission" date="2015-07" db="EMBL/GenBank/DDBJ databases">
        <authorList>
            <person name="Teixeira M.M."/>
            <person name="Souza R.C."/>
            <person name="Almeida L.G."/>
            <person name="Vicente V.A."/>
            <person name="de Hoog S."/>
            <person name="Bocca A.L."/>
            <person name="de Almeida S.R."/>
            <person name="Vasconcelos A.T."/>
            <person name="Felipe M.S."/>
        </authorList>
    </citation>
    <scope>NUCLEOTIDE SEQUENCE [LARGE SCALE GENOMIC DNA]</scope>
    <source>
        <strain evidence="9">KSF</strain>
    </source>
</reference>
<dbReference type="STRING" id="86049.A0A1C1CS51"/>
<dbReference type="GO" id="GO:0032875">
    <property type="term" value="P:regulation of DNA endoreduplication"/>
    <property type="evidence" value="ECO:0007669"/>
    <property type="project" value="UniProtKB-ARBA"/>
</dbReference>
<dbReference type="GO" id="GO:0000981">
    <property type="term" value="F:DNA-binding transcription factor activity, RNA polymerase II-specific"/>
    <property type="evidence" value="ECO:0007669"/>
    <property type="project" value="TreeGrafter"/>
</dbReference>
<dbReference type="FunFam" id="1.10.10.60:FF:000355">
    <property type="entry name" value="Transcription factor MYB124"/>
    <property type="match status" value="1"/>
</dbReference>
<dbReference type="InterPro" id="IPR050560">
    <property type="entry name" value="MYB_TF"/>
</dbReference>
<dbReference type="PANTHER" id="PTHR45614">
    <property type="entry name" value="MYB PROTEIN-RELATED"/>
    <property type="match status" value="1"/>
</dbReference>
<dbReference type="GO" id="GO:0000278">
    <property type="term" value="P:mitotic cell cycle"/>
    <property type="evidence" value="ECO:0007669"/>
    <property type="project" value="TreeGrafter"/>
</dbReference>
<dbReference type="GO" id="GO:0045944">
    <property type="term" value="P:positive regulation of transcription by RNA polymerase II"/>
    <property type="evidence" value="ECO:0007669"/>
    <property type="project" value="TreeGrafter"/>
</dbReference>
<evidence type="ECO:0000313" key="8">
    <source>
        <dbReference type="EMBL" id="OCT51308.1"/>
    </source>
</evidence>
<dbReference type="SUPFAM" id="SSF46689">
    <property type="entry name" value="Homeodomain-like"/>
    <property type="match status" value="1"/>
</dbReference>
<dbReference type="OrthoDB" id="2143914at2759"/>
<dbReference type="Proteomes" id="UP000094526">
    <property type="component" value="Unassembled WGS sequence"/>
</dbReference>
<dbReference type="Pfam" id="PF00249">
    <property type="entry name" value="Myb_DNA-binding"/>
    <property type="match status" value="2"/>
</dbReference>
<evidence type="ECO:0000256" key="3">
    <source>
        <dbReference type="ARBA" id="ARBA00023125"/>
    </source>
</evidence>
<dbReference type="GO" id="GO:1901002">
    <property type="term" value="P:positive regulation of response to salt stress"/>
    <property type="evidence" value="ECO:0007669"/>
    <property type="project" value="UniProtKB-ARBA"/>
</dbReference>
<feature type="domain" description="Myb-like" evidence="6">
    <location>
        <begin position="2"/>
        <end position="53"/>
    </location>
</feature>
<feature type="region of interest" description="Disordered" evidence="5">
    <location>
        <begin position="198"/>
        <end position="217"/>
    </location>
</feature>
<dbReference type="VEuPathDB" id="FungiDB:G647_06777"/>
<feature type="compositionally biased region" description="Polar residues" evidence="5">
    <location>
        <begin position="201"/>
        <end position="215"/>
    </location>
</feature>
<evidence type="ECO:0000259" key="7">
    <source>
        <dbReference type="PROSITE" id="PS51294"/>
    </source>
</evidence>
<feature type="compositionally biased region" description="Polar residues" evidence="5">
    <location>
        <begin position="256"/>
        <end position="288"/>
    </location>
</feature>
<dbReference type="PANTHER" id="PTHR45614:SF25">
    <property type="entry name" value="MYB PROTEIN"/>
    <property type="match status" value="1"/>
</dbReference>
<dbReference type="PROSITE" id="PS51294">
    <property type="entry name" value="HTH_MYB"/>
    <property type="match status" value="2"/>
</dbReference>
<keyword evidence="3" id="KW-0238">DNA-binding</keyword>
<dbReference type="GO" id="GO:0050891">
    <property type="term" value="P:multicellular organismal-level water homeostasis"/>
    <property type="evidence" value="ECO:0007669"/>
    <property type="project" value="UniProtKB-ARBA"/>
</dbReference>
<keyword evidence="4" id="KW-0539">Nucleus</keyword>
<proteinExistence type="predicted"/>
<dbReference type="CDD" id="cd00167">
    <property type="entry name" value="SANT"/>
    <property type="match status" value="2"/>
</dbReference>
<dbReference type="GO" id="GO:2000037">
    <property type="term" value="P:regulation of stomatal complex patterning"/>
    <property type="evidence" value="ECO:0007669"/>
    <property type="project" value="UniProtKB-ARBA"/>
</dbReference>
<dbReference type="GO" id="GO:0000978">
    <property type="term" value="F:RNA polymerase II cis-regulatory region sequence-specific DNA binding"/>
    <property type="evidence" value="ECO:0007669"/>
    <property type="project" value="TreeGrafter"/>
</dbReference>
<comment type="caution">
    <text evidence="8">The sequence shown here is derived from an EMBL/GenBank/DDBJ whole genome shotgun (WGS) entry which is preliminary data.</text>
</comment>
<evidence type="ECO:0000313" key="9">
    <source>
        <dbReference type="Proteomes" id="UP000094526"/>
    </source>
</evidence>
<dbReference type="AlphaFoldDB" id="A0A1C1CS51"/>
<keyword evidence="9" id="KW-1185">Reference proteome</keyword>
<sequence>MSRSSRRGPWLPEEDATLLHLVRTQGPNNWVRISQHMQHRSPKQCRERYHQNLKPSLNHEPISAQEGELIEQLVQDMGKRWAEIARRLGNRSDNAVKNWWNGSMNRRKRSTVPPGVASKAVGYRAQPIPAAPPPLSLHEHLYLRKQSVPELFSGPPQSHRQGISLSSIFGEPHRFSAPPPAETDGLKPRTEHRLLFHPQHGQHNSSTGPDSTTSWHICPEANPLQRLNSWPSSRSEYQLAPLNLPDPPAASPAATEVSQASSHQHAPSLISDNQSNCSISPKTVTSLRTGMPATKIPSMDNWPEMQRRNSAAICLDHDSDGTRIRQGDEDPQTHRPMEHQEPPLEKAPLFSHLPRLVLLPDPTMRHPGRDAVGESAGANNERATSPQQKDSRMTVSSLLD</sequence>
<dbReference type="InterPro" id="IPR001005">
    <property type="entry name" value="SANT/Myb"/>
</dbReference>
<evidence type="ECO:0000256" key="1">
    <source>
        <dbReference type="ARBA" id="ARBA00004123"/>
    </source>
</evidence>
<keyword evidence="2" id="KW-0677">Repeat</keyword>
<feature type="region of interest" description="Disordered" evidence="5">
    <location>
        <begin position="359"/>
        <end position="400"/>
    </location>
</feature>
<gene>
    <name evidence="8" type="ORF">CLCR_08684</name>
</gene>
<organism evidence="8 9">
    <name type="scientific">Cladophialophora carrionii</name>
    <dbReference type="NCBI Taxonomy" id="86049"/>
    <lineage>
        <taxon>Eukaryota</taxon>
        <taxon>Fungi</taxon>
        <taxon>Dikarya</taxon>
        <taxon>Ascomycota</taxon>
        <taxon>Pezizomycotina</taxon>
        <taxon>Eurotiomycetes</taxon>
        <taxon>Chaetothyriomycetidae</taxon>
        <taxon>Chaetothyriales</taxon>
        <taxon>Herpotrichiellaceae</taxon>
        <taxon>Cladophialophora</taxon>
    </lineage>
</organism>
<feature type="domain" description="HTH myb-type" evidence="7">
    <location>
        <begin position="1"/>
        <end position="57"/>
    </location>
</feature>
<feature type="domain" description="Myb-like" evidence="6">
    <location>
        <begin position="54"/>
        <end position="104"/>
    </location>
</feature>
<protein>
    <submittedName>
        <fullName evidence="8">MYB family conidiophore development protein FlbD</fullName>
    </submittedName>
</protein>
<feature type="compositionally biased region" description="Basic and acidic residues" evidence="5">
    <location>
        <begin position="363"/>
        <end position="372"/>
    </location>
</feature>
<feature type="region of interest" description="Disordered" evidence="5">
    <location>
        <begin position="238"/>
        <end position="301"/>
    </location>
</feature>
<dbReference type="EMBL" id="LGRB01000009">
    <property type="protein sequence ID" value="OCT51308.1"/>
    <property type="molecule type" value="Genomic_DNA"/>
</dbReference>
<dbReference type="eggNOG" id="KOG0048">
    <property type="taxonomic scope" value="Eukaryota"/>
</dbReference>